<dbReference type="PANTHER" id="PTHR38690:SF1">
    <property type="entry name" value="PROTEASE"/>
    <property type="match status" value="1"/>
</dbReference>
<dbReference type="Pfam" id="PF13116">
    <property type="entry name" value="YhdP"/>
    <property type="match status" value="2"/>
</dbReference>
<keyword evidence="4" id="KW-1185">Reference proteome</keyword>
<evidence type="ECO:0000259" key="2">
    <source>
        <dbReference type="Pfam" id="PF13116"/>
    </source>
</evidence>
<evidence type="ECO:0000256" key="1">
    <source>
        <dbReference type="SAM" id="Phobius"/>
    </source>
</evidence>
<dbReference type="AlphaFoldDB" id="A0A410GBD6"/>
<dbReference type="InterPro" id="IPR011836">
    <property type="entry name" value="YhdP"/>
</dbReference>
<organism evidence="3 4">
    <name type="scientific">Pollutimonas thiosulfatoxidans</name>
    <dbReference type="NCBI Taxonomy" id="2028345"/>
    <lineage>
        <taxon>Bacteria</taxon>
        <taxon>Pseudomonadati</taxon>
        <taxon>Pseudomonadota</taxon>
        <taxon>Betaproteobacteria</taxon>
        <taxon>Burkholderiales</taxon>
        <taxon>Alcaligenaceae</taxon>
        <taxon>Pollutimonas</taxon>
    </lineage>
</organism>
<dbReference type="PANTHER" id="PTHR38690">
    <property type="entry name" value="PROTEASE-RELATED"/>
    <property type="match status" value="1"/>
</dbReference>
<dbReference type="InterPro" id="IPR025263">
    <property type="entry name" value="YhdP_central"/>
</dbReference>
<name>A0A410GBD6_9BURK</name>
<feature type="transmembrane region" description="Helical" evidence="1">
    <location>
        <begin position="20"/>
        <end position="42"/>
    </location>
</feature>
<keyword evidence="1" id="KW-0812">Transmembrane</keyword>
<keyword evidence="1" id="KW-0472">Membrane</keyword>
<protein>
    <submittedName>
        <fullName evidence="3">TIGR02099 family protein</fullName>
    </submittedName>
</protein>
<proteinExistence type="predicted"/>
<feature type="domain" description="YhdP central" evidence="2">
    <location>
        <begin position="337"/>
        <end position="1191"/>
    </location>
</feature>
<evidence type="ECO:0000313" key="4">
    <source>
        <dbReference type="Proteomes" id="UP000283474"/>
    </source>
</evidence>
<evidence type="ECO:0000313" key="3">
    <source>
        <dbReference type="EMBL" id="QAA93606.1"/>
    </source>
</evidence>
<accession>A0A410GBD6</accession>
<dbReference type="KEGG" id="pus:CKA81_06970"/>
<feature type="domain" description="YhdP central" evidence="2">
    <location>
        <begin position="15"/>
        <end position="311"/>
    </location>
</feature>
<keyword evidence="1" id="KW-1133">Transmembrane helix</keyword>
<reference evidence="3 4" key="1">
    <citation type="submission" date="2017-08" db="EMBL/GenBank/DDBJ databases">
        <authorList>
            <person name="Park S.-J."/>
            <person name="Kim H."/>
        </authorList>
    </citation>
    <scope>NUCLEOTIDE SEQUENCE [LARGE SCALE GENOMIC DNA]</scope>
    <source>
        <strain evidence="4">ye3</strain>
    </source>
</reference>
<gene>
    <name evidence="3" type="ORF">CKA81_06970</name>
</gene>
<sequence length="1204" mass="129020">MPADIGSHEGEKMKYKGCRLLKIALAAYFALALLVLGVRYLVLPNIDQWRPQIAAQLSSRLDLDVTLGAIQAEWKGLNPSLRLRNVQLARPGQPAVLEVPQVDARLSWRSLFSLSPQFLSLSVRGMTLDVSRDANDQWRLMGLPIDLAEAAQQPADRGDGFLIWLAAQRHIVLRDATVRWTDALRQAPPLVLEGVTLTVTGRSGNHDFSLIATPPAGLGDQLEARGHIRTDGAEAASSSRLRSAEGRLYVRMPNMAPLAWDPWLPLPPGLQSGQVSMQSWLEFQSGSLARVVLDAHVADARWEFPEQVAASVGSFRLYLDGPGSAYGKLAAGNPDPGLAFSLAAKHLTVEAPELFQHTLSFDLIDADGSVGHEDDGALALRSARLAVVNLDMDAAFQGNWKEGGSGVAGMVDVQGVFRRATVDAIDDYLPSTVDLDAREWMAASLMDGEIADATVAVRGDLMHFPFGEHPTAGDFSLQGRYSGGVIDYLPPDDGSLGWPRLTDMRGTVAMHRSSLRVTADEALMLPTPDMPIRLHEVRADIPDIEMESILEIDGLTSARAEAYLALMSHSPLGDLLDGIFAQSSADGMWQVPLSLTIPLARPEDTTVKGAIEFAGSTVRLAPGMPEFTKVKGVLAFTDNHIEATGLSGQLLGGPLNMEGGVGVGTKGLTMRGRADAGALNAYVGLPGMSRLSGQLPYRATLQRDKSGGFSLSAESDLKGLGLDFPAPVGKAPDSARKLRLSWKPQADAKAMRFEASLDDALRASLVHRPGRKSASFFQAGAIGLNQPAKLPAQGLSLDIQYPDIDLDAWDAVLDGFSEIAANDAAPGKPAILPDVSQVRLQAGQARVWGVDLDQLTFTARQPQPAQWRVDISSSQTAGTLFWRESKGRIAGRVDANFDRLSLGAEASTPASSDSDPAMQFTDDLDIPGVNLHVKKLRLYGHEVGELSVVGVNQARGHLWRLDQLTLSSPAAVLSGTGTWRLSGPQRGLTLDAEAQVHDLGAYLDEAGFKDMTKGGSGTLKGNIEWRNLPWTFSKADLEGQVEIALQDGRFSTPNSGSARLLELLSLQSVKRLAKLEFKPAGLAKEGYPYDNLKGTIAVSKGVTTTDNYRVTGPVGTIVIGGKSNLIHETVDLRAVVIPNLDVSGAAIAAGIAINPIVGVGAFLTQWLLQQPLAKAMTVEYRVSGTWDDPQIEEVSPASKALTHQ</sequence>
<dbReference type="EMBL" id="CP022987">
    <property type="protein sequence ID" value="QAA93606.1"/>
    <property type="molecule type" value="Genomic_DNA"/>
</dbReference>
<dbReference type="OrthoDB" id="8521382at2"/>
<dbReference type="NCBIfam" id="TIGR02099">
    <property type="entry name" value="YhdP family protein"/>
    <property type="match status" value="1"/>
</dbReference>
<dbReference type="Proteomes" id="UP000283474">
    <property type="component" value="Chromosome"/>
</dbReference>